<dbReference type="EMBL" id="AZCN01000037">
    <property type="protein sequence ID" value="KRK16089.1"/>
    <property type="molecule type" value="Genomic_DNA"/>
</dbReference>
<feature type="compositionally biased region" description="Basic and acidic residues" evidence="1">
    <location>
        <begin position="12"/>
        <end position="37"/>
    </location>
</feature>
<proteinExistence type="predicted"/>
<dbReference type="NCBIfam" id="NF042931">
    <property type="entry name" value="SAG1386_EF1546"/>
    <property type="match status" value="1"/>
</dbReference>
<keyword evidence="2" id="KW-1133">Transmembrane helix</keyword>
<evidence type="ECO:0000313" key="4">
    <source>
        <dbReference type="EMBL" id="KRK16089.1"/>
    </source>
</evidence>
<organism evidence="4 5">
    <name type="scientific">Loigolactobacillus coryniformis subsp. coryniformis KCTC 3167 = DSM 20001</name>
    <dbReference type="NCBI Taxonomy" id="913848"/>
    <lineage>
        <taxon>Bacteria</taxon>
        <taxon>Bacillati</taxon>
        <taxon>Bacillota</taxon>
        <taxon>Bacilli</taxon>
        <taxon>Lactobacillales</taxon>
        <taxon>Lactobacillaceae</taxon>
        <taxon>Loigolactobacillus</taxon>
    </lineage>
</organism>
<dbReference type="Pfam" id="PF01476">
    <property type="entry name" value="LysM"/>
    <property type="match status" value="1"/>
</dbReference>
<feature type="domain" description="LysM" evidence="3">
    <location>
        <begin position="166"/>
        <end position="210"/>
    </location>
</feature>
<dbReference type="InterPro" id="IPR018392">
    <property type="entry name" value="LysM"/>
</dbReference>
<dbReference type="InterPro" id="IPR049981">
    <property type="entry name" value="SPy_0802-like"/>
</dbReference>
<dbReference type="PATRIC" id="fig|913848.6.peg.1436"/>
<keyword evidence="2" id="KW-0812">Transmembrane</keyword>
<sequence>MTLGEQEGALMSKRDQKITDDKPWDAKFEDDRDDKGNLSRSATHRKDKSNALFVTILTIALLVLAALPVGAWTIWQNQMNRPVATESSVSSSSSSKAKKVAVKSSKKTTKTTSKKAADTNSTQAAASTTTDSTSDADASSVTSESSDASSSSAASSSSSASSSSGSYVTVGAGQGIYRIAANNGLTVSELLQLNGLTSTSTIKPGQQLRVK</sequence>
<evidence type="ECO:0000256" key="2">
    <source>
        <dbReference type="SAM" id="Phobius"/>
    </source>
</evidence>
<feature type="transmembrane region" description="Helical" evidence="2">
    <location>
        <begin position="51"/>
        <end position="75"/>
    </location>
</feature>
<gene>
    <name evidence="4" type="ORF">FD22_GL001398</name>
</gene>
<feature type="region of interest" description="Disordered" evidence="1">
    <location>
        <begin position="1"/>
        <end position="42"/>
    </location>
</feature>
<protein>
    <submittedName>
        <fullName evidence="4">LysM domain-containing protein</fullName>
    </submittedName>
</protein>
<evidence type="ECO:0000259" key="3">
    <source>
        <dbReference type="PROSITE" id="PS51782"/>
    </source>
</evidence>
<reference evidence="4 5" key="1">
    <citation type="journal article" date="2015" name="Genome Announc.">
        <title>Expanding the biotechnology potential of lactobacilli through comparative genomics of 213 strains and associated genera.</title>
        <authorList>
            <person name="Sun Z."/>
            <person name="Harris H.M."/>
            <person name="McCann A."/>
            <person name="Guo C."/>
            <person name="Argimon S."/>
            <person name="Zhang W."/>
            <person name="Yang X."/>
            <person name="Jeffery I.B."/>
            <person name="Cooney J.C."/>
            <person name="Kagawa T.F."/>
            <person name="Liu W."/>
            <person name="Song Y."/>
            <person name="Salvetti E."/>
            <person name="Wrobel A."/>
            <person name="Rasinkangas P."/>
            <person name="Parkhill J."/>
            <person name="Rea M.C."/>
            <person name="O'Sullivan O."/>
            <person name="Ritari J."/>
            <person name="Douillard F.P."/>
            <person name="Paul Ross R."/>
            <person name="Yang R."/>
            <person name="Briner A.E."/>
            <person name="Felis G.E."/>
            <person name="de Vos W.M."/>
            <person name="Barrangou R."/>
            <person name="Klaenhammer T.R."/>
            <person name="Caufield P.W."/>
            <person name="Cui Y."/>
            <person name="Zhang H."/>
            <person name="O'Toole P.W."/>
        </authorList>
    </citation>
    <scope>NUCLEOTIDE SEQUENCE [LARGE SCALE GENOMIC DNA]</scope>
    <source>
        <strain evidence="4 5">DSM 20001</strain>
    </source>
</reference>
<feature type="compositionally biased region" description="Basic residues" evidence="1">
    <location>
        <begin position="96"/>
        <end position="113"/>
    </location>
</feature>
<dbReference type="InterPro" id="IPR036779">
    <property type="entry name" value="LysM_dom_sf"/>
</dbReference>
<dbReference type="SMART" id="SM00257">
    <property type="entry name" value="LysM"/>
    <property type="match status" value="1"/>
</dbReference>
<dbReference type="PROSITE" id="PS51782">
    <property type="entry name" value="LYSM"/>
    <property type="match status" value="1"/>
</dbReference>
<evidence type="ECO:0000256" key="1">
    <source>
        <dbReference type="SAM" id="MobiDB-lite"/>
    </source>
</evidence>
<accession>A0A0R1F2A7</accession>
<dbReference type="CDD" id="cd00118">
    <property type="entry name" value="LysM"/>
    <property type="match status" value="1"/>
</dbReference>
<keyword evidence="2" id="KW-0472">Membrane</keyword>
<name>A0A0R1F2A7_9LACO</name>
<feature type="region of interest" description="Disordered" evidence="1">
    <location>
        <begin position="86"/>
        <end position="166"/>
    </location>
</feature>
<evidence type="ECO:0000313" key="5">
    <source>
        <dbReference type="Proteomes" id="UP000051181"/>
    </source>
</evidence>
<dbReference type="SUPFAM" id="SSF54106">
    <property type="entry name" value="LysM domain"/>
    <property type="match status" value="1"/>
</dbReference>
<comment type="caution">
    <text evidence="4">The sequence shown here is derived from an EMBL/GenBank/DDBJ whole genome shotgun (WGS) entry which is preliminary data.</text>
</comment>
<dbReference type="AlphaFoldDB" id="A0A0R1F2A7"/>
<feature type="compositionally biased region" description="Low complexity" evidence="1">
    <location>
        <begin position="118"/>
        <end position="166"/>
    </location>
</feature>
<dbReference type="Proteomes" id="UP000051181">
    <property type="component" value="Unassembled WGS sequence"/>
</dbReference>
<dbReference type="eggNOG" id="COG1388">
    <property type="taxonomic scope" value="Bacteria"/>
</dbReference>
<dbReference type="Gene3D" id="3.10.350.10">
    <property type="entry name" value="LysM domain"/>
    <property type="match status" value="1"/>
</dbReference>